<organism evidence="4 5">
    <name type="scientific">Syntrophobotulus glycolicus (strain DSM 8271 / FlGlyR)</name>
    <dbReference type="NCBI Taxonomy" id="645991"/>
    <lineage>
        <taxon>Bacteria</taxon>
        <taxon>Bacillati</taxon>
        <taxon>Bacillota</taxon>
        <taxon>Clostridia</taxon>
        <taxon>Eubacteriales</taxon>
        <taxon>Desulfitobacteriaceae</taxon>
        <taxon>Syntrophobotulus</taxon>
    </lineage>
</organism>
<dbReference type="Gene3D" id="3.30.70.270">
    <property type="match status" value="1"/>
</dbReference>
<dbReference type="OrthoDB" id="9798833at2"/>
<feature type="domain" description="HD-GYP" evidence="3">
    <location>
        <begin position="596"/>
        <end position="785"/>
    </location>
</feature>
<dbReference type="EMBL" id="CP002547">
    <property type="protein sequence ID" value="ADY57191.1"/>
    <property type="molecule type" value="Genomic_DNA"/>
</dbReference>
<dbReference type="KEGG" id="sgy:Sgly_2922"/>
<dbReference type="Proteomes" id="UP000007488">
    <property type="component" value="Chromosome"/>
</dbReference>
<dbReference type="NCBIfam" id="TIGR00229">
    <property type="entry name" value="sensory_box"/>
    <property type="match status" value="1"/>
</dbReference>
<dbReference type="SMART" id="SM00267">
    <property type="entry name" value="GGDEF"/>
    <property type="match status" value="1"/>
</dbReference>
<dbReference type="CDD" id="cd01949">
    <property type="entry name" value="GGDEF"/>
    <property type="match status" value="1"/>
</dbReference>
<dbReference type="PANTHER" id="PTHR43155:SF2">
    <property type="entry name" value="CYCLIC DI-GMP PHOSPHODIESTERASE PA4108"/>
    <property type="match status" value="1"/>
</dbReference>
<dbReference type="InterPro" id="IPR000014">
    <property type="entry name" value="PAS"/>
</dbReference>
<name>F0SZ73_SYNGF</name>
<dbReference type="InterPro" id="IPR035965">
    <property type="entry name" value="PAS-like_dom_sf"/>
</dbReference>
<dbReference type="PROSITE" id="PS50887">
    <property type="entry name" value="GGDEF"/>
    <property type="match status" value="1"/>
</dbReference>
<evidence type="ECO:0000313" key="5">
    <source>
        <dbReference type="Proteomes" id="UP000007488"/>
    </source>
</evidence>
<dbReference type="CDD" id="cd00077">
    <property type="entry name" value="HDc"/>
    <property type="match status" value="1"/>
</dbReference>
<dbReference type="PROSITE" id="PS50112">
    <property type="entry name" value="PAS"/>
    <property type="match status" value="1"/>
</dbReference>
<dbReference type="PROSITE" id="PS51832">
    <property type="entry name" value="HD_GYP"/>
    <property type="match status" value="1"/>
</dbReference>
<feature type="domain" description="GGDEF" evidence="2">
    <location>
        <begin position="473"/>
        <end position="606"/>
    </location>
</feature>
<dbReference type="RefSeq" id="WP_013626011.1">
    <property type="nucleotide sequence ID" value="NC_015172.1"/>
</dbReference>
<dbReference type="Pfam" id="PF08448">
    <property type="entry name" value="PAS_4"/>
    <property type="match status" value="1"/>
</dbReference>
<proteinExistence type="predicted"/>
<dbReference type="CDD" id="cd00130">
    <property type="entry name" value="PAS"/>
    <property type="match status" value="1"/>
</dbReference>
<dbReference type="Pfam" id="PF13487">
    <property type="entry name" value="HD_5"/>
    <property type="match status" value="1"/>
</dbReference>
<dbReference type="Gene3D" id="1.10.3210.10">
    <property type="entry name" value="Hypothetical protein af1432"/>
    <property type="match status" value="1"/>
</dbReference>
<dbReference type="InterPro" id="IPR037522">
    <property type="entry name" value="HD_GYP_dom"/>
</dbReference>
<dbReference type="eggNOG" id="COG2199">
    <property type="taxonomic scope" value="Bacteria"/>
</dbReference>
<dbReference type="InterPro" id="IPR013656">
    <property type="entry name" value="PAS_4"/>
</dbReference>
<gene>
    <name evidence="4" type="ordered locus">Sgly_2922</name>
</gene>
<dbReference type="AlphaFoldDB" id="F0SZ73"/>
<dbReference type="eggNOG" id="COG3835">
    <property type="taxonomic scope" value="Bacteria"/>
</dbReference>
<evidence type="ECO:0000259" key="3">
    <source>
        <dbReference type="PROSITE" id="PS51832"/>
    </source>
</evidence>
<dbReference type="SUPFAM" id="SSF55073">
    <property type="entry name" value="Nucleotide cyclase"/>
    <property type="match status" value="1"/>
</dbReference>
<dbReference type="InterPro" id="IPR003607">
    <property type="entry name" value="HD/PDEase_dom"/>
</dbReference>
<dbReference type="Pfam" id="PF05651">
    <property type="entry name" value="Diacid_rec"/>
    <property type="match status" value="1"/>
</dbReference>
<dbReference type="SUPFAM" id="SSF109604">
    <property type="entry name" value="HD-domain/PDEase-like"/>
    <property type="match status" value="1"/>
</dbReference>
<dbReference type="InterPro" id="IPR043128">
    <property type="entry name" value="Rev_trsase/Diguanyl_cyclase"/>
</dbReference>
<dbReference type="InterPro" id="IPR008599">
    <property type="entry name" value="Diacid_rec"/>
</dbReference>
<dbReference type="InterPro" id="IPR000160">
    <property type="entry name" value="GGDEF_dom"/>
</dbReference>
<dbReference type="Pfam" id="PF00990">
    <property type="entry name" value="GGDEF"/>
    <property type="match status" value="1"/>
</dbReference>
<evidence type="ECO:0000259" key="2">
    <source>
        <dbReference type="PROSITE" id="PS50887"/>
    </source>
</evidence>
<evidence type="ECO:0000259" key="1">
    <source>
        <dbReference type="PROSITE" id="PS50112"/>
    </source>
</evidence>
<keyword evidence="5" id="KW-1185">Reference proteome</keyword>
<dbReference type="Gene3D" id="3.30.450.20">
    <property type="entry name" value="PAS domain"/>
    <property type="match status" value="1"/>
</dbReference>
<reference evidence="4 5" key="1">
    <citation type="journal article" date="2011" name="Stand. Genomic Sci.">
        <title>Complete genome sequence of Syntrophobotulus glycolicus type strain (FlGlyR).</title>
        <authorList>
            <person name="Han C."/>
            <person name="Mwirichia R."/>
            <person name="Chertkov O."/>
            <person name="Held B."/>
            <person name="Lapidus A."/>
            <person name="Nolan M."/>
            <person name="Lucas S."/>
            <person name="Hammon N."/>
            <person name="Deshpande S."/>
            <person name="Cheng J.F."/>
            <person name="Tapia R."/>
            <person name="Goodwin L."/>
            <person name="Pitluck S."/>
            <person name="Huntemann M."/>
            <person name="Liolios K."/>
            <person name="Ivanova N."/>
            <person name="Pagani I."/>
            <person name="Mavromatis K."/>
            <person name="Ovchinikova G."/>
            <person name="Pati A."/>
            <person name="Chen A."/>
            <person name="Palaniappan K."/>
            <person name="Land M."/>
            <person name="Hauser L."/>
            <person name="Brambilla E.M."/>
            <person name="Rohde M."/>
            <person name="Spring S."/>
            <person name="Sikorski J."/>
            <person name="Goker M."/>
            <person name="Woyke T."/>
            <person name="Bristow J."/>
            <person name="Eisen J.A."/>
            <person name="Markowitz V."/>
            <person name="Hugenholtz P."/>
            <person name="Kyrpides N.C."/>
            <person name="Klenk H.P."/>
            <person name="Detter J.C."/>
        </authorList>
    </citation>
    <scope>NUCLEOTIDE SEQUENCE [LARGE SCALE GENOMIC DNA]</scope>
    <source>
        <strain evidence="5">DSM 8271 / FlGlyR</strain>
    </source>
</reference>
<dbReference type="InterPro" id="IPR029787">
    <property type="entry name" value="Nucleotide_cyclase"/>
</dbReference>
<dbReference type="STRING" id="645991.Sgly_2922"/>
<dbReference type="SUPFAM" id="SSF55785">
    <property type="entry name" value="PYP-like sensor domain (PAS domain)"/>
    <property type="match status" value="1"/>
</dbReference>
<protein>
    <submittedName>
        <fullName evidence="4">Diguanylate cyclase and metal dependent phosphohydrolase</fullName>
    </submittedName>
</protein>
<dbReference type="SMART" id="SM00091">
    <property type="entry name" value="PAS"/>
    <property type="match status" value="1"/>
</dbReference>
<dbReference type="eggNOG" id="COG3437">
    <property type="taxonomic scope" value="Bacteria"/>
</dbReference>
<accession>F0SZ73</accession>
<dbReference type="PANTHER" id="PTHR43155">
    <property type="entry name" value="CYCLIC DI-GMP PHOSPHODIESTERASE PA4108-RELATED"/>
    <property type="match status" value="1"/>
</dbReference>
<sequence length="785" mass="88896">MDNILKMNLDTLREVSAMISAETGGSLIICDHQGEIIEATDTTRIGRKHMGSIIIRSGQTDEAVIDEEQAEHFRKLGTDTNAGYSHVITVLGRRAGSLGLEGDPEKLKPIVRMAAKTIGIYISRYHKEKEKNTILEKMAELAGSIVCKKDNKIDFQVLTEDIRFITEARFAVLDLYDPVRDVSTLTAISGEEEDLREFEKILKGQVGGIEFSRSDIYIKKLQNNRNISFNSFVYFSQEFIPLKLARTLENQFELGKVTILEIACQDKMIGNFSLLLSKETEIKNTEIAELYAAQVGQLLVRTQTETALRMSKGELKRARYILDSFLEHSPNPICILDTKGNVIRVSSSGAKRMGLTPKMMEGTNVAKMFSPAYFELFDERIREVNKNNRSFFYSDSMSLPSGKEGYMEYCLFPIDNQEDQTSLIGMVAYDVTRSREAEEKLKFISYHDAITGLNNRLFFEMEIKNLPNCQEDYPLTVLSIDVDGLKAVNETMGHEYGNQLLRELSRILENSIRNNDLLARTGGDEFAVVLYKTDQKAAESVVTRIIDNIVEHNRQSSDISISVSIGQATAYSAEENINEIFKKADEHMYHNKLFQKQSSRSQIINSLMAALAERDYITQGHANRLLDLSVKVGTRKVLDPRMITALALLSQVHDVGKVGIPDRILFKPGKLTEEEWEVMRMHPEKGYRIAIVSPDLKDIAELILKHHERWDGKGYPLGLKGEDIPLECRILSVVDSFDAMTSERPYSKPKSKEEAVQEIKRCSGTQFDPEIVELFIKIIDEDRVS</sequence>
<evidence type="ECO:0000313" key="4">
    <source>
        <dbReference type="EMBL" id="ADY57191.1"/>
    </source>
</evidence>
<reference evidence="5" key="2">
    <citation type="submission" date="2011-02" db="EMBL/GenBank/DDBJ databases">
        <title>The complete genome of Syntrophobotulus glycolicus DSM 8271.</title>
        <authorList>
            <person name="Lucas S."/>
            <person name="Copeland A."/>
            <person name="Lapidus A."/>
            <person name="Bruce D."/>
            <person name="Goodwin L."/>
            <person name="Pitluck S."/>
            <person name="Kyrpides N."/>
            <person name="Mavromatis K."/>
            <person name="Pagani I."/>
            <person name="Ivanova N."/>
            <person name="Mikhailova N."/>
            <person name="Chertkov O."/>
            <person name="Held B."/>
            <person name="Detter J.C."/>
            <person name="Tapia R."/>
            <person name="Han C."/>
            <person name="Land M."/>
            <person name="Hauser L."/>
            <person name="Markowitz V."/>
            <person name="Cheng J.-F."/>
            <person name="Hugenholtz P."/>
            <person name="Woyke T."/>
            <person name="Wu D."/>
            <person name="Spring S."/>
            <person name="Schroeder M."/>
            <person name="Brambilla E."/>
            <person name="Klenk H.-P."/>
            <person name="Eisen J.A."/>
        </authorList>
    </citation>
    <scope>NUCLEOTIDE SEQUENCE [LARGE SCALE GENOMIC DNA]</scope>
    <source>
        <strain evidence="5">DSM 8271 / FlGlyR</strain>
    </source>
</reference>
<feature type="domain" description="PAS" evidence="1">
    <location>
        <begin position="318"/>
        <end position="388"/>
    </location>
</feature>
<dbReference type="NCBIfam" id="TIGR00254">
    <property type="entry name" value="GGDEF"/>
    <property type="match status" value="1"/>
</dbReference>
<dbReference type="HOGENOM" id="CLU_357117_0_0_9"/>